<reference evidence="2 3" key="1">
    <citation type="journal article" date="2013" name="PLoS Genet.">
        <title>Comparative genome structure, secondary metabolite, and effector coding capacity across Cochliobolus pathogens.</title>
        <authorList>
            <person name="Condon B.J."/>
            <person name="Leng Y."/>
            <person name="Wu D."/>
            <person name="Bushley K.E."/>
            <person name="Ohm R.A."/>
            <person name="Otillar R."/>
            <person name="Martin J."/>
            <person name="Schackwitz W."/>
            <person name="Grimwood J."/>
            <person name="MohdZainudin N."/>
            <person name="Xue C."/>
            <person name="Wang R."/>
            <person name="Manning V.A."/>
            <person name="Dhillon B."/>
            <person name="Tu Z.J."/>
            <person name="Steffenson B.J."/>
            <person name="Salamov A."/>
            <person name="Sun H."/>
            <person name="Lowry S."/>
            <person name="LaButti K."/>
            <person name="Han J."/>
            <person name="Copeland A."/>
            <person name="Lindquist E."/>
            <person name="Barry K."/>
            <person name="Schmutz J."/>
            <person name="Baker S.E."/>
            <person name="Ciuffetti L.M."/>
            <person name="Grigoriev I.V."/>
            <person name="Zhong S."/>
            <person name="Turgeon B.G."/>
        </authorList>
    </citation>
    <scope>NUCLEOTIDE SEQUENCE [LARGE SCALE GENOMIC DNA]</scope>
    <source>
        <strain evidence="2 3">FI3</strain>
    </source>
</reference>
<dbReference type="Proteomes" id="UP000054337">
    <property type="component" value="Unassembled WGS sequence"/>
</dbReference>
<protein>
    <submittedName>
        <fullName evidence="2">Uncharacterized protein</fullName>
    </submittedName>
</protein>
<gene>
    <name evidence="2" type="ORF">COCVIDRAFT_19359</name>
</gene>
<evidence type="ECO:0000256" key="1">
    <source>
        <dbReference type="SAM" id="MobiDB-lite"/>
    </source>
</evidence>
<evidence type="ECO:0000313" key="2">
    <source>
        <dbReference type="EMBL" id="EUN23044.1"/>
    </source>
</evidence>
<keyword evidence="3" id="KW-1185">Reference proteome</keyword>
<organism evidence="2 3">
    <name type="scientific">Bipolaris victoriae (strain FI3)</name>
    <name type="common">Victoria blight of oats agent</name>
    <name type="synonym">Cochliobolus victoriae</name>
    <dbReference type="NCBI Taxonomy" id="930091"/>
    <lineage>
        <taxon>Eukaryota</taxon>
        <taxon>Fungi</taxon>
        <taxon>Dikarya</taxon>
        <taxon>Ascomycota</taxon>
        <taxon>Pezizomycotina</taxon>
        <taxon>Dothideomycetes</taxon>
        <taxon>Pleosporomycetidae</taxon>
        <taxon>Pleosporales</taxon>
        <taxon>Pleosporineae</taxon>
        <taxon>Pleosporaceae</taxon>
        <taxon>Bipolaris</taxon>
    </lineage>
</organism>
<dbReference type="EMBL" id="KI968796">
    <property type="protein sequence ID" value="EUN23044.1"/>
    <property type="molecule type" value="Genomic_DNA"/>
</dbReference>
<feature type="compositionally biased region" description="Polar residues" evidence="1">
    <location>
        <begin position="39"/>
        <end position="63"/>
    </location>
</feature>
<sequence>MVVNGGPEIIITATERMSGRGHEAEDILADIWERRRAKSSGNETRSTAPLQLQNEGVYTTPSGPTSVDVTLNMNLVGRLDIADRFQSRWRVVASGKDERYSNTCVGTWHGGQVIPQGRPINRGFLWLNTLKVAWSYYHDTLIISNQAAVEQEMMLGVVVELFGHDESCSFAANLLSVARCRLGSEESREGGMKPRCRFVGEDDPAHVEAARRTAH</sequence>
<name>W7E7J7_BIPV3</name>
<proteinExistence type="predicted"/>
<dbReference type="HOGENOM" id="CLU_1283056_0_0_1"/>
<dbReference type="AlphaFoldDB" id="W7E7J7"/>
<evidence type="ECO:0000313" key="3">
    <source>
        <dbReference type="Proteomes" id="UP000054337"/>
    </source>
</evidence>
<accession>W7E7J7</accession>
<feature type="region of interest" description="Disordered" evidence="1">
    <location>
        <begin position="38"/>
        <end position="63"/>
    </location>
</feature>
<dbReference type="GeneID" id="26252346"/>
<dbReference type="RefSeq" id="XP_014552592.1">
    <property type="nucleotide sequence ID" value="XM_014697106.1"/>
</dbReference>